<feature type="non-terminal residue" evidence="1">
    <location>
        <position position="1"/>
    </location>
</feature>
<comment type="caution">
    <text evidence="1">The sequence shown here is derived from an EMBL/GenBank/DDBJ whole genome shotgun (WGS) entry which is preliminary data.</text>
</comment>
<sequence length="122" mass="14341">LGMLVHLRATDTLHDKVVLNPQWLLDKLSRVIADEIHVKQMRYNHELQKAGLKKDFAVLRKRGIATLSLLRFLWNDDEVDYLREFMHETMLMSNWAFPEEALTRGRQDETLFLCDATRCDAV</sequence>
<evidence type="ECO:0000313" key="2">
    <source>
        <dbReference type="Proteomes" id="UP000241890"/>
    </source>
</evidence>
<dbReference type="EMBL" id="BEYU01000072">
    <property type="protein sequence ID" value="GBG30166.1"/>
    <property type="molecule type" value="Genomic_DNA"/>
</dbReference>
<dbReference type="InParanoid" id="A0A2R5GGY1"/>
<name>A0A2R5GGY1_9STRA</name>
<keyword evidence="2" id="KW-1185">Reference proteome</keyword>
<dbReference type="Proteomes" id="UP000241890">
    <property type="component" value="Unassembled WGS sequence"/>
</dbReference>
<protein>
    <recommendedName>
        <fullName evidence="3">C-terminal of Roc (COR) domain-containing protein</fullName>
    </recommendedName>
</protein>
<evidence type="ECO:0000313" key="1">
    <source>
        <dbReference type="EMBL" id="GBG30166.1"/>
    </source>
</evidence>
<proteinExistence type="predicted"/>
<organism evidence="1 2">
    <name type="scientific">Hondaea fermentalgiana</name>
    <dbReference type="NCBI Taxonomy" id="2315210"/>
    <lineage>
        <taxon>Eukaryota</taxon>
        <taxon>Sar</taxon>
        <taxon>Stramenopiles</taxon>
        <taxon>Bigyra</taxon>
        <taxon>Labyrinthulomycetes</taxon>
        <taxon>Thraustochytrida</taxon>
        <taxon>Thraustochytriidae</taxon>
        <taxon>Hondaea</taxon>
    </lineage>
</organism>
<evidence type="ECO:0008006" key="3">
    <source>
        <dbReference type="Google" id="ProtNLM"/>
    </source>
</evidence>
<gene>
    <name evidence="1" type="ORF">FCC1311_063862</name>
</gene>
<accession>A0A2R5GGY1</accession>
<reference evidence="1 2" key="1">
    <citation type="submission" date="2017-12" db="EMBL/GenBank/DDBJ databases">
        <title>Sequencing, de novo assembly and annotation of complete genome of a new Thraustochytrid species, strain FCC1311.</title>
        <authorList>
            <person name="Sedici K."/>
            <person name="Godart F."/>
            <person name="Aiese Cigliano R."/>
            <person name="Sanseverino W."/>
            <person name="Barakat M."/>
            <person name="Ortet P."/>
            <person name="Marechal E."/>
            <person name="Cagnac O."/>
            <person name="Amato A."/>
        </authorList>
    </citation>
    <scope>NUCLEOTIDE SEQUENCE [LARGE SCALE GENOMIC DNA]</scope>
</reference>
<dbReference type="OrthoDB" id="205015at2759"/>
<dbReference type="AlphaFoldDB" id="A0A2R5GGY1"/>